<proteinExistence type="predicted"/>
<organism evidence="1 2">
    <name type="scientific">Persea americana</name>
    <name type="common">Avocado</name>
    <dbReference type="NCBI Taxonomy" id="3435"/>
    <lineage>
        <taxon>Eukaryota</taxon>
        <taxon>Viridiplantae</taxon>
        <taxon>Streptophyta</taxon>
        <taxon>Embryophyta</taxon>
        <taxon>Tracheophyta</taxon>
        <taxon>Spermatophyta</taxon>
        <taxon>Magnoliopsida</taxon>
        <taxon>Magnoliidae</taxon>
        <taxon>Laurales</taxon>
        <taxon>Lauraceae</taxon>
        <taxon>Persea</taxon>
    </lineage>
</organism>
<protein>
    <submittedName>
        <fullName evidence="1">Uncharacterized protein</fullName>
    </submittedName>
</protein>
<gene>
    <name evidence="1" type="ORF">MRB53_022542</name>
</gene>
<evidence type="ECO:0000313" key="1">
    <source>
        <dbReference type="EMBL" id="KAJ8629219.1"/>
    </source>
</evidence>
<comment type="caution">
    <text evidence="1">The sequence shown here is derived from an EMBL/GenBank/DDBJ whole genome shotgun (WGS) entry which is preliminary data.</text>
</comment>
<reference evidence="1 2" key="1">
    <citation type="journal article" date="2022" name="Hortic Res">
        <title>A haplotype resolved chromosomal level avocado genome allows analysis of novel avocado genes.</title>
        <authorList>
            <person name="Nath O."/>
            <person name="Fletcher S.J."/>
            <person name="Hayward A."/>
            <person name="Shaw L.M."/>
            <person name="Masouleh A.K."/>
            <person name="Furtado A."/>
            <person name="Henry R.J."/>
            <person name="Mitter N."/>
        </authorList>
    </citation>
    <scope>NUCLEOTIDE SEQUENCE [LARGE SCALE GENOMIC DNA]</scope>
    <source>
        <strain evidence="2">cv. Hass</strain>
    </source>
</reference>
<accession>A0ACC2L847</accession>
<dbReference type="EMBL" id="CM056815">
    <property type="protein sequence ID" value="KAJ8629219.1"/>
    <property type="molecule type" value="Genomic_DNA"/>
</dbReference>
<name>A0ACC2L847_PERAE</name>
<sequence>MGRKSADNSEEQPILLDHEGEAEKSIDQRDLVVDIEAGNVNNKNGNATIYNNNELWRGSSYEFWKDNNRDGSGIPHLGNSIESGDSNFQHWPLHDDPPSKLIGQFLHKQKASGDMSLDMDLEMDERRHDHPLPPLLENSSRRQSLSPKELKVSFQDPSMQQFDITSVPVRQSKYDSSEDEDGESESGGRKHNRIPMNSGEVLKRTSNASSRRNSGILQTKNKSRLMDPLPSLKDEGKKSGKTTKSGQVKPVKSGILKSGVLGRIEEDDEDPFLGEDLPERFKQEKLGAATILQWLSLFVILAALVCSLTVPFLTRKMVWDLHLWKWVVMVLVLICGRLVSGWGIRIVVYLIERNFLLRKRVLYFVYGVRKAVQNCLWLGLVLIAWNYIFDKKVERKMKNKILPIVTKILVCLLVSTLIWLVKTLLVKVLASSFHVSAYFDRIQESLFNQYVIQTLSGPPLIERRNIQEEEEKLMDEVQKLKNAGAKMPADLKSAAFTSGRVIGSGRLQRSPKIVQSPRLSIGDSKMEDREITVEHLHRLNQKNISAWNMKRLINIVRHGVLSTLDERIQDENHEDESAMQIRSEYEAKAAAKNIFHNVAKPGSKYIYLVDLMRFMREDEATKAINLFDGANENNRVSKTALKNWVVNAFRERRALSLTLNDTKTAVNKLHNMVNIAVAIILVVIWLLILGIATTHLLVVISSQTLLLVFVFGNACKTVFEAIVFLFATHPFDVGDRCEVDGVQMIVEEMNILTTVFLRHDNKKIIYPNSVLTTKPISNFYRSPDMGEAVEFCIHVSTPVEKVATMKERIKGYIESNQEHWHPNPTVVVKDVEDMNKLKIAVWLKHRMNYQDMRERWVRRASLVEEMVKVLRELDIEYRLPPLDINVRNMPELSKTRLPSTWATFA</sequence>
<dbReference type="Proteomes" id="UP001234297">
    <property type="component" value="Chromosome 7"/>
</dbReference>
<keyword evidence="2" id="KW-1185">Reference proteome</keyword>
<evidence type="ECO:0000313" key="2">
    <source>
        <dbReference type="Proteomes" id="UP001234297"/>
    </source>
</evidence>